<dbReference type="FunFam" id="1.10.10.10:FF:000079">
    <property type="entry name" value="GntR family transcriptional regulator"/>
    <property type="match status" value="1"/>
</dbReference>
<dbReference type="Pfam" id="PF13377">
    <property type="entry name" value="Peripla_BP_3"/>
    <property type="match status" value="1"/>
</dbReference>
<protein>
    <submittedName>
        <fullName evidence="5">GntR family transcriptional regulator</fullName>
    </submittedName>
</protein>
<dbReference type="InterPro" id="IPR000524">
    <property type="entry name" value="Tscrpt_reg_HTH_GntR"/>
</dbReference>
<dbReference type="AlphaFoldDB" id="A0A6N8F3G7"/>
<reference evidence="5 6" key="1">
    <citation type="submission" date="2019-11" db="EMBL/GenBank/DDBJ databases">
        <title>Draft genome sequences of five Paenibacillus species of dairy origin.</title>
        <authorList>
            <person name="Olajide A.M."/>
            <person name="Chen S."/>
            <person name="Lapointe G."/>
        </authorList>
    </citation>
    <scope>NUCLEOTIDE SEQUENCE [LARGE SCALE GENOMIC DNA]</scope>
    <source>
        <strain evidence="5 6">3CT49</strain>
    </source>
</reference>
<evidence type="ECO:0000256" key="2">
    <source>
        <dbReference type="ARBA" id="ARBA00023125"/>
    </source>
</evidence>
<dbReference type="SMART" id="SM00345">
    <property type="entry name" value="HTH_GNTR"/>
    <property type="match status" value="1"/>
</dbReference>
<evidence type="ECO:0000313" key="6">
    <source>
        <dbReference type="Proteomes" id="UP000442469"/>
    </source>
</evidence>
<dbReference type="Gene3D" id="3.40.50.2300">
    <property type="match status" value="2"/>
</dbReference>
<accession>A0A6N8F3G7</accession>
<feature type="domain" description="HTH gntR-type" evidence="4">
    <location>
        <begin position="6"/>
        <end position="74"/>
    </location>
</feature>
<dbReference type="CDD" id="cd06267">
    <property type="entry name" value="PBP1_LacI_sugar_binding-like"/>
    <property type="match status" value="1"/>
</dbReference>
<dbReference type="PROSITE" id="PS50949">
    <property type="entry name" value="HTH_GNTR"/>
    <property type="match status" value="1"/>
</dbReference>
<dbReference type="InterPro" id="IPR028082">
    <property type="entry name" value="Peripla_BP_I"/>
</dbReference>
<dbReference type="CDD" id="cd07377">
    <property type="entry name" value="WHTH_GntR"/>
    <property type="match status" value="1"/>
</dbReference>
<gene>
    <name evidence="5" type="ORF">GNQ08_29405</name>
</gene>
<dbReference type="GO" id="GO:0003700">
    <property type="term" value="F:DNA-binding transcription factor activity"/>
    <property type="evidence" value="ECO:0007669"/>
    <property type="project" value="InterPro"/>
</dbReference>
<dbReference type="Gene3D" id="1.10.10.10">
    <property type="entry name" value="Winged helix-like DNA-binding domain superfamily/Winged helix DNA-binding domain"/>
    <property type="match status" value="1"/>
</dbReference>
<dbReference type="InterPro" id="IPR036388">
    <property type="entry name" value="WH-like_DNA-bd_sf"/>
</dbReference>
<organism evidence="5 6">
    <name type="scientific">Paenibacillus macerans</name>
    <name type="common">Bacillus macerans</name>
    <dbReference type="NCBI Taxonomy" id="44252"/>
    <lineage>
        <taxon>Bacteria</taxon>
        <taxon>Bacillati</taxon>
        <taxon>Bacillota</taxon>
        <taxon>Bacilli</taxon>
        <taxon>Bacillales</taxon>
        <taxon>Paenibacillaceae</taxon>
        <taxon>Paenibacillus</taxon>
    </lineage>
</organism>
<name>A0A6N8F3G7_PAEMA</name>
<dbReference type="PANTHER" id="PTHR30146">
    <property type="entry name" value="LACI-RELATED TRANSCRIPTIONAL REPRESSOR"/>
    <property type="match status" value="1"/>
</dbReference>
<keyword evidence="3" id="KW-0804">Transcription</keyword>
<dbReference type="RefSeq" id="WP_124333224.1">
    <property type="nucleotide sequence ID" value="NZ_BGML01000011.1"/>
</dbReference>
<dbReference type="PRINTS" id="PR00035">
    <property type="entry name" value="HTHGNTR"/>
</dbReference>
<dbReference type="InterPro" id="IPR036390">
    <property type="entry name" value="WH_DNA-bd_sf"/>
</dbReference>
<dbReference type="GO" id="GO:0000976">
    <property type="term" value="F:transcription cis-regulatory region binding"/>
    <property type="evidence" value="ECO:0007669"/>
    <property type="project" value="TreeGrafter"/>
</dbReference>
<dbReference type="SUPFAM" id="SSF46785">
    <property type="entry name" value="Winged helix' DNA-binding domain"/>
    <property type="match status" value="1"/>
</dbReference>
<evidence type="ECO:0000259" key="4">
    <source>
        <dbReference type="PROSITE" id="PS50949"/>
    </source>
</evidence>
<evidence type="ECO:0000256" key="1">
    <source>
        <dbReference type="ARBA" id="ARBA00023015"/>
    </source>
</evidence>
<keyword evidence="2" id="KW-0238">DNA-binding</keyword>
<dbReference type="EMBL" id="WNZZ01000044">
    <property type="protein sequence ID" value="MUG26465.1"/>
    <property type="molecule type" value="Genomic_DNA"/>
</dbReference>
<dbReference type="Proteomes" id="UP000442469">
    <property type="component" value="Unassembled WGS sequence"/>
</dbReference>
<evidence type="ECO:0000256" key="3">
    <source>
        <dbReference type="ARBA" id="ARBA00023163"/>
    </source>
</evidence>
<dbReference type="InterPro" id="IPR046335">
    <property type="entry name" value="LacI/GalR-like_sensor"/>
</dbReference>
<dbReference type="PANTHER" id="PTHR30146:SF109">
    <property type="entry name" value="HTH-TYPE TRANSCRIPTIONAL REGULATOR GALS"/>
    <property type="match status" value="1"/>
</dbReference>
<sequence>MQNERVPLYMQIQQHFKDLIQQGQLKENDKIPSEKELMEQFDVSRITVANALTQLAKDGWIYRIPGRGSFVGENINELLGGSHVREPGSGSGAQNGLGNAGSIDEAVSAVSAGGESSASSASDASGASSAAGTSEAVSVGGAVGGGTATAGAPADKMPPAKDIPPPGAGGRKTIGLVMPLLVDYFGIRLIQGINNVIENSGYSLHIVLTYNSIDREKEAIQDLLRKGAAGLIIFPCDAETYNEEILALKLSGFPFVLLDRYLPGIATNVARSDGLIGGRLAVDYLWGLGHRDIAICSDSPLPTITVEDRINGYMEALKQKEAMINPALILTDFNVDYSGIDKTHPLYRFIKNRIATAYITLNGRLGLHIHSICKELGLKIPEDVSVLTFDDPSPGLHEWGYFSHISQSEVEMGEAAANILLQIFENPDKKEPGYAKVILQPKLIESRSTGPLIREKR</sequence>
<comment type="caution">
    <text evidence="5">The sequence shown here is derived from an EMBL/GenBank/DDBJ whole genome shotgun (WGS) entry which is preliminary data.</text>
</comment>
<keyword evidence="1" id="KW-0805">Transcription regulation</keyword>
<evidence type="ECO:0000313" key="5">
    <source>
        <dbReference type="EMBL" id="MUG26465.1"/>
    </source>
</evidence>
<dbReference type="SUPFAM" id="SSF53822">
    <property type="entry name" value="Periplasmic binding protein-like I"/>
    <property type="match status" value="1"/>
</dbReference>
<dbReference type="Pfam" id="PF00392">
    <property type="entry name" value="GntR"/>
    <property type="match status" value="1"/>
</dbReference>
<proteinExistence type="predicted"/>